<dbReference type="EMBL" id="JBHSTT010000041">
    <property type="protein sequence ID" value="MFC6390204.1"/>
    <property type="molecule type" value="Genomic_DNA"/>
</dbReference>
<protein>
    <submittedName>
        <fullName evidence="1">Uncharacterized protein</fullName>
    </submittedName>
</protein>
<evidence type="ECO:0000313" key="1">
    <source>
        <dbReference type="EMBL" id="MFC6390204.1"/>
    </source>
</evidence>
<organism evidence="1 2">
    <name type="scientific">Methylorubrum zatmanii</name>
    <dbReference type="NCBI Taxonomy" id="29429"/>
    <lineage>
        <taxon>Bacteria</taxon>
        <taxon>Pseudomonadati</taxon>
        <taxon>Pseudomonadota</taxon>
        <taxon>Alphaproteobacteria</taxon>
        <taxon>Hyphomicrobiales</taxon>
        <taxon>Methylobacteriaceae</taxon>
        <taxon>Methylorubrum</taxon>
    </lineage>
</organism>
<gene>
    <name evidence="1" type="ORF">ACFQDP_12790</name>
</gene>
<name>A0ABW1WPR4_9HYPH</name>
<proteinExistence type="predicted"/>
<sequence>MPFYDLPRDLRIAWSMFPSLSKTDRQRLRRQPLPGFFETPEVRPVLQALGMTTLDDLTRLLPEEILGLPNASPDVLHELAVYVSLVVTDRPPARSLGAAALKRLDRAWVREAALPKGTADLLVAAGITTLGEVARTHNGVLDTLGLSLVQQRGCIAAFRNHWPNRSDAARKRAFQARPLPVGFADRPFAEDDLGRSWLGARLKRIGLTTYGDAMRFVDEPHSRDRRLSLSSALLGIQHFVALEAASSITGTTPTRVPYRTEDYVPLRLMPSGWSVTEGIQLDAVRWTQQQGVPDWAKALDRHGIDSLALVARSDLAFLWDVAQGDASQVCAMIAAVRRALMESRTPGSGIALYGEIDPGLSPAGRRTAGAPHTRARQASIDPHSSALERAKELAAEAIHCARSPGGKPHIAFHHMKAGEQIALIDDAEAAIRATFAIMAEWDDATIARFVRAHRR</sequence>
<reference evidence="2" key="1">
    <citation type="journal article" date="2019" name="Int. J. Syst. Evol. Microbiol.">
        <title>The Global Catalogue of Microorganisms (GCM) 10K type strain sequencing project: providing services to taxonomists for standard genome sequencing and annotation.</title>
        <authorList>
            <consortium name="The Broad Institute Genomics Platform"/>
            <consortium name="The Broad Institute Genome Sequencing Center for Infectious Disease"/>
            <person name="Wu L."/>
            <person name="Ma J."/>
        </authorList>
    </citation>
    <scope>NUCLEOTIDE SEQUENCE [LARGE SCALE GENOMIC DNA]</scope>
    <source>
        <strain evidence="2">CCUG 36916</strain>
    </source>
</reference>
<dbReference type="RefSeq" id="WP_192282194.1">
    <property type="nucleotide sequence ID" value="NZ_JBHSTT010000041.1"/>
</dbReference>
<evidence type="ECO:0000313" key="2">
    <source>
        <dbReference type="Proteomes" id="UP001596237"/>
    </source>
</evidence>
<keyword evidence="2" id="KW-1185">Reference proteome</keyword>
<dbReference type="Proteomes" id="UP001596237">
    <property type="component" value="Unassembled WGS sequence"/>
</dbReference>
<accession>A0ABW1WPR4</accession>
<comment type="caution">
    <text evidence="1">The sequence shown here is derived from an EMBL/GenBank/DDBJ whole genome shotgun (WGS) entry which is preliminary data.</text>
</comment>